<feature type="chain" id="PRO_5007293043" evidence="1">
    <location>
        <begin position="23"/>
        <end position="244"/>
    </location>
</feature>
<proteinExistence type="predicted"/>
<protein>
    <submittedName>
        <fullName evidence="3">SGNH hydrolase-type esterase domain-containing protein</fullName>
    </submittedName>
</protein>
<keyword evidence="4" id="KW-1185">Reference proteome</keyword>
<evidence type="ECO:0000313" key="4">
    <source>
        <dbReference type="Proteomes" id="UP000070501"/>
    </source>
</evidence>
<keyword evidence="3" id="KW-0378">Hydrolase</keyword>
<sequence length="244" mass="26279">MKFLATAAAAALALSSNVHVLAKPLVANSRRQDTSVPLRIMPLGASITWGTASEDGNGYRKIVYDSLVESGFSVDMVGSQQSGDMEDKDNEGHPGFKITQVSTAADASIPQQPNVVLINAGTNDCIQNDAVDSAHERMAALLDKLFDQVPGTTVVLSTLLVNADDTVDGRVAVVNDGYRALVRSQREAGRRIVLAEMNDGNYITRDDLVDDGIHPNRNGYIKMAFIWYEAIMNASKDGLIQTPN</sequence>
<gene>
    <name evidence="3" type="ORF">Micbo1qcDRAFT_215560</name>
</gene>
<dbReference type="EMBL" id="KQ964261">
    <property type="protein sequence ID" value="KXJ87696.1"/>
    <property type="molecule type" value="Genomic_DNA"/>
</dbReference>
<organism evidence="3 4">
    <name type="scientific">Microdochium bolleyi</name>
    <dbReference type="NCBI Taxonomy" id="196109"/>
    <lineage>
        <taxon>Eukaryota</taxon>
        <taxon>Fungi</taxon>
        <taxon>Dikarya</taxon>
        <taxon>Ascomycota</taxon>
        <taxon>Pezizomycotina</taxon>
        <taxon>Sordariomycetes</taxon>
        <taxon>Xylariomycetidae</taxon>
        <taxon>Xylariales</taxon>
        <taxon>Microdochiaceae</taxon>
        <taxon>Microdochium</taxon>
    </lineage>
</organism>
<accession>A0A136ISD7</accession>
<dbReference type="STRING" id="196109.A0A136ISD7"/>
<dbReference type="OrthoDB" id="6123at2759"/>
<dbReference type="Gene3D" id="3.40.50.1110">
    <property type="entry name" value="SGNH hydrolase"/>
    <property type="match status" value="1"/>
</dbReference>
<dbReference type="Proteomes" id="UP000070501">
    <property type="component" value="Unassembled WGS sequence"/>
</dbReference>
<dbReference type="InterPro" id="IPR051532">
    <property type="entry name" value="Ester_Hydrolysis_Enzymes"/>
</dbReference>
<dbReference type="InterPro" id="IPR013830">
    <property type="entry name" value="SGNH_hydro"/>
</dbReference>
<dbReference type="InterPro" id="IPR036514">
    <property type="entry name" value="SGNH_hydro_sf"/>
</dbReference>
<name>A0A136ISD7_9PEZI</name>
<dbReference type="PANTHER" id="PTHR30383">
    <property type="entry name" value="THIOESTERASE 1/PROTEASE 1/LYSOPHOSPHOLIPASE L1"/>
    <property type="match status" value="1"/>
</dbReference>
<dbReference type="GO" id="GO:0004622">
    <property type="term" value="F:phosphatidylcholine lysophospholipase activity"/>
    <property type="evidence" value="ECO:0007669"/>
    <property type="project" value="TreeGrafter"/>
</dbReference>
<evidence type="ECO:0000313" key="3">
    <source>
        <dbReference type="EMBL" id="KXJ87696.1"/>
    </source>
</evidence>
<dbReference type="SUPFAM" id="SSF52266">
    <property type="entry name" value="SGNH hydrolase"/>
    <property type="match status" value="1"/>
</dbReference>
<dbReference type="AlphaFoldDB" id="A0A136ISD7"/>
<keyword evidence="1" id="KW-0732">Signal</keyword>
<feature type="domain" description="SGNH hydrolase-type esterase" evidence="2">
    <location>
        <begin position="43"/>
        <end position="220"/>
    </location>
</feature>
<evidence type="ECO:0000256" key="1">
    <source>
        <dbReference type="SAM" id="SignalP"/>
    </source>
</evidence>
<dbReference type="CDD" id="cd01833">
    <property type="entry name" value="XynB_like"/>
    <property type="match status" value="1"/>
</dbReference>
<feature type="signal peptide" evidence="1">
    <location>
        <begin position="1"/>
        <end position="22"/>
    </location>
</feature>
<evidence type="ECO:0000259" key="2">
    <source>
        <dbReference type="Pfam" id="PF13472"/>
    </source>
</evidence>
<dbReference type="PANTHER" id="PTHR30383:SF31">
    <property type="entry name" value="SGNH HYDROLASE-TYPE ESTERASE DOMAIN-CONTAINING PROTEIN-RELATED"/>
    <property type="match status" value="1"/>
</dbReference>
<dbReference type="InParanoid" id="A0A136ISD7"/>
<dbReference type="Pfam" id="PF13472">
    <property type="entry name" value="Lipase_GDSL_2"/>
    <property type="match status" value="1"/>
</dbReference>
<reference evidence="4" key="1">
    <citation type="submission" date="2016-02" db="EMBL/GenBank/DDBJ databases">
        <title>Draft genome sequence of Microdochium bolleyi, a fungal endophyte of beachgrass.</title>
        <authorList>
            <consortium name="DOE Joint Genome Institute"/>
            <person name="David A.S."/>
            <person name="May G."/>
            <person name="Haridas S."/>
            <person name="Lim J."/>
            <person name="Wang M."/>
            <person name="Labutti K."/>
            <person name="Lipzen A."/>
            <person name="Barry K."/>
            <person name="Grigoriev I.V."/>
        </authorList>
    </citation>
    <scope>NUCLEOTIDE SEQUENCE [LARGE SCALE GENOMIC DNA]</scope>
    <source>
        <strain evidence="4">J235TASD1</strain>
    </source>
</reference>